<evidence type="ECO:0000259" key="4">
    <source>
        <dbReference type="PROSITE" id="PS50995"/>
    </source>
</evidence>
<dbReference type="InterPro" id="IPR023187">
    <property type="entry name" value="Tscrpt_reg_MarR-type_CS"/>
</dbReference>
<reference evidence="5 6" key="1">
    <citation type="submission" date="2024-02" db="EMBL/GenBank/DDBJ databases">
        <title>Bacteria isolated from the canopy kelp, Nereocystis luetkeana.</title>
        <authorList>
            <person name="Pfister C.A."/>
            <person name="Younker I.T."/>
            <person name="Light S.H."/>
        </authorList>
    </citation>
    <scope>NUCLEOTIDE SEQUENCE [LARGE SCALE GENOMIC DNA]</scope>
    <source>
        <strain evidence="5 6">TI.4.07</strain>
    </source>
</reference>
<dbReference type="InterPro" id="IPR036388">
    <property type="entry name" value="WH-like_DNA-bd_sf"/>
</dbReference>
<dbReference type="Gene3D" id="1.10.10.10">
    <property type="entry name" value="Winged helix-like DNA-binding domain superfamily/Winged helix DNA-binding domain"/>
    <property type="match status" value="1"/>
</dbReference>
<evidence type="ECO:0000313" key="6">
    <source>
        <dbReference type="Proteomes" id="UP001379949"/>
    </source>
</evidence>
<sequence length="153" mass="17166">MLKPFALQVNKLEKLQSIADFGLLISAIKTHIVSSIDAELSALELTAAQYRVVMILAYNGRSTLASLCTEMDYDRGAMSRLLCRLEGKGLLDKRPSETDKRSMYLSLSAKGDAFIPNIQPKVNRVFEKALSGFSHQERDQLSMLLLRFLNNLK</sequence>
<dbReference type="InterPro" id="IPR000835">
    <property type="entry name" value="HTH_MarR-typ"/>
</dbReference>
<protein>
    <submittedName>
        <fullName evidence="5">MarR family transcriptional regulator</fullName>
    </submittedName>
</protein>
<name>A0ABU9G6Q4_9GAMM</name>
<evidence type="ECO:0000256" key="3">
    <source>
        <dbReference type="ARBA" id="ARBA00023163"/>
    </source>
</evidence>
<dbReference type="Proteomes" id="UP001379949">
    <property type="component" value="Unassembled WGS sequence"/>
</dbReference>
<dbReference type="PROSITE" id="PS50995">
    <property type="entry name" value="HTH_MARR_2"/>
    <property type="match status" value="1"/>
</dbReference>
<dbReference type="Pfam" id="PF12802">
    <property type="entry name" value="MarR_2"/>
    <property type="match status" value="1"/>
</dbReference>
<organism evidence="5 6">
    <name type="scientific">Marinomonas arenicola</name>
    <dbReference type="NCBI Taxonomy" id="569601"/>
    <lineage>
        <taxon>Bacteria</taxon>
        <taxon>Pseudomonadati</taxon>
        <taxon>Pseudomonadota</taxon>
        <taxon>Gammaproteobacteria</taxon>
        <taxon>Oceanospirillales</taxon>
        <taxon>Oceanospirillaceae</taxon>
        <taxon>Marinomonas</taxon>
    </lineage>
</organism>
<keyword evidence="1" id="KW-0805">Transcription regulation</keyword>
<keyword evidence="2" id="KW-0238">DNA-binding</keyword>
<dbReference type="RefSeq" id="WP_341567719.1">
    <property type="nucleotide sequence ID" value="NZ_JBAKAR010000012.1"/>
</dbReference>
<accession>A0ABU9G6Q4</accession>
<evidence type="ECO:0000313" key="5">
    <source>
        <dbReference type="EMBL" id="MEL0614185.1"/>
    </source>
</evidence>
<proteinExistence type="predicted"/>
<gene>
    <name evidence="5" type="ORF">V6242_13600</name>
</gene>
<dbReference type="SMART" id="SM00347">
    <property type="entry name" value="HTH_MARR"/>
    <property type="match status" value="1"/>
</dbReference>
<keyword evidence="3" id="KW-0804">Transcription</keyword>
<dbReference type="PRINTS" id="PR00598">
    <property type="entry name" value="HTHMARR"/>
</dbReference>
<keyword evidence="6" id="KW-1185">Reference proteome</keyword>
<comment type="caution">
    <text evidence="5">The sequence shown here is derived from an EMBL/GenBank/DDBJ whole genome shotgun (WGS) entry which is preliminary data.</text>
</comment>
<dbReference type="PANTHER" id="PTHR42756">
    <property type="entry name" value="TRANSCRIPTIONAL REGULATOR, MARR"/>
    <property type="match status" value="1"/>
</dbReference>
<evidence type="ECO:0000256" key="2">
    <source>
        <dbReference type="ARBA" id="ARBA00023125"/>
    </source>
</evidence>
<dbReference type="PANTHER" id="PTHR42756:SF1">
    <property type="entry name" value="TRANSCRIPTIONAL REPRESSOR OF EMRAB OPERON"/>
    <property type="match status" value="1"/>
</dbReference>
<dbReference type="SUPFAM" id="SSF46785">
    <property type="entry name" value="Winged helix' DNA-binding domain"/>
    <property type="match status" value="1"/>
</dbReference>
<dbReference type="EMBL" id="JBAKAR010000012">
    <property type="protein sequence ID" value="MEL0614185.1"/>
    <property type="molecule type" value="Genomic_DNA"/>
</dbReference>
<evidence type="ECO:0000256" key="1">
    <source>
        <dbReference type="ARBA" id="ARBA00023015"/>
    </source>
</evidence>
<dbReference type="InterPro" id="IPR036390">
    <property type="entry name" value="WH_DNA-bd_sf"/>
</dbReference>
<dbReference type="PROSITE" id="PS01117">
    <property type="entry name" value="HTH_MARR_1"/>
    <property type="match status" value="1"/>
</dbReference>
<feature type="domain" description="HTH marR-type" evidence="4">
    <location>
        <begin position="1"/>
        <end position="150"/>
    </location>
</feature>